<sequence length="318" mass="34791">MLYMFLKRFVVGPVVERVFRPEVEGLEHLPAGGGVILASNHLSFSDSVFLPVSVPRQVFFLAKSDYFTGRGLRGRATAAFFRGIQQIPMDRSGGSGSQASLSAAAEALRQGRVLGIYPEGTRSPDGRLYRPKLGVARLALESGVPVIPVAMVNTDGVQPIGARLPRRRAQDGRRIEPVRTVLGPPVDLSAYRDRGLGRAVQRAAADDIAAAIRELSGQEYVDVYASSVKSLMEKQRVADAKLAVAQLLERARERTQATVENARERTQATVENARERTQATVENARERTQATVENAKERVRELRHPGREDGGTGPERGR</sequence>
<accession>A0A9X2HLH8</accession>
<keyword evidence="2 5" id="KW-0012">Acyltransferase</keyword>
<proteinExistence type="predicted"/>
<evidence type="ECO:0000256" key="1">
    <source>
        <dbReference type="ARBA" id="ARBA00022679"/>
    </source>
</evidence>
<dbReference type="InterPro" id="IPR002123">
    <property type="entry name" value="Plipid/glycerol_acylTrfase"/>
</dbReference>
<evidence type="ECO:0000256" key="2">
    <source>
        <dbReference type="ARBA" id="ARBA00023315"/>
    </source>
</evidence>
<name>A0A9X2HLH8_9MICC</name>
<dbReference type="Proteomes" id="UP001139502">
    <property type="component" value="Unassembled WGS sequence"/>
</dbReference>
<dbReference type="SMART" id="SM00563">
    <property type="entry name" value="PlsC"/>
    <property type="match status" value="1"/>
</dbReference>
<evidence type="ECO:0000313" key="5">
    <source>
        <dbReference type="EMBL" id="MCP3426478.1"/>
    </source>
</evidence>
<protein>
    <submittedName>
        <fullName evidence="5">1-acyl-sn-glycerol-3-phosphate acyltransferase</fullName>
    </submittedName>
</protein>
<feature type="domain" description="Phospholipid/glycerol acyltransferase" evidence="4">
    <location>
        <begin position="35"/>
        <end position="154"/>
    </location>
</feature>
<evidence type="ECO:0000259" key="4">
    <source>
        <dbReference type="SMART" id="SM00563"/>
    </source>
</evidence>
<dbReference type="CDD" id="cd07989">
    <property type="entry name" value="LPLAT_AGPAT-like"/>
    <property type="match status" value="1"/>
</dbReference>
<keyword evidence="6" id="KW-1185">Reference proteome</keyword>
<organism evidence="5 6">
    <name type="scientific">Rothia santali</name>
    <dbReference type="NCBI Taxonomy" id="2949643"/>
    <lineage>
        <taxon>Bacteria</taxon>
        <taxon>Bacillati</taxon>
        <taxon>Actinomycetota</taxon>
        <taxon>Actinomycetes</taxon>
        <taxon>Micrococcales</taxon>
        <taxon>Micrococcaceae</taxon>
        <taxon>Rothia</taxon>
    </lineage>
</organism>
<dbReference type="SUPFAM" id="SSF58113">
    <property type="entry name" value="Apolipoprotein A-I"/>
    <property type="match status" value="1"/>
</dbReference>
<dbReference type="GO" id="GO:0006654">
    <property type="term" value="P:phosphatidic acid biosynthetic process"/>
    <property type="evidence" value="ECO:0007669"/>
    <property type="project" value="TreeGrafter"/>
</dbReference>
<feature type="region of interest" description="Disordered" evidence="3">
    <location>
        <begin position="264"/>
        <end position="318"/>
    </location>
</feature>
<dbReference type="SUPFAM" id="SSF69593">
    <property type="entry name" value="Glycerol-3-phosphate (1)-acyltransferase"/>
    <property type="match status" value="1"/>
</dbReference>
<dbReference type="PANTHER" id="PTHR10434">
    <property type="entry name" value="1-ACYL-SN-GLYCEROL-3-PHOSPHATE ACYLTRANSFERASE"/>
    <property type="match status" value="1"/>
</dbReference>
<reference evidence="5" key="1">
    <citation type="submission" date="2022-06" db="EMBL/GenBank/DDBJ databases">
        <title>Rothia sp. isolated from sandalwood seedling.</title>
        <authorList>
            <person name="Tuikhar N."/>
            <person name="Kirdat K."/>
            <person name="Thorat V."/>
            <person name="Swetha P."/>
            <person name="Padma S."/>
            <person name="Sundararaj R."/>
            <person name="Yadav A."/>
        </authorList>
    </citation>
    <scope>NUCLEOTIDE SEQUENCE</scope>
    <source>
        <strain evidence="5">AR01</strain>
    </source>
</reference>
<dbReference type="Pfam" id="PF01553">
    <property type="entry name" value="Acyltransferase"/>
    <property type="match status" value="1"/>
</dbReference>
<keyword evidence="1" id="KW-0808">Transferase</keyword>
<evidence type="ECO:0000313" key="6">
    <source>
        <dbReference type="Proteomes" id="UP001139502"/>
    </source>
</evidence>
<dbReference type="PANTHER" id="PTHR10434:SF11">
    <property type="entry name" value="1-ACYL-SN-GLYCEROL-3-PHOSPHATE ACYLTRANSFERASE"/>
    <property type="match status" value="1"/>
</dbReference>
<dbReference type="CDD" id="cd06503">
    <property type="entry name" value="ATP-synt_Fo_b"/>
    <property type="match status" value="1"/>
</dbReference>
<evidence type="ECO:0000256" key="3">
    <source>
        <dbReference type="SAM" id="MobiDB-lite"/>
    </source>
</evidence>
<dbReference type="GO" id="GO:0003841">
    <property type="term" value="F:1-acylglycerol-3-phosphate O-acyltransferase activity"/>
    <property type="evidence" value="ECO:0007669"/>
    <property type="project" value="TreeGrafter"/>
</dbReference>
<gene>
    <name evidence="5" type="ORF">NBM05_10820</name>
</gene>
<dbReference type="AlphaFoldDB" id="A0A9X2HLH8"/>
<comment type="caution">
    <text evidence="5">The sequence shown here is derived from an EMBL/GenBank/DDBJ whole genome shotgun (WGS) entry which is preliminary data.</text>
</comment>
<dbReference type="GO" id="GO:0005886">
    <property type="term" value="C:plasma membrane"/>
    <property type="evidence" value="ECO:0007669"/>
    <property type="project" value="TreeGrafter"/>
</dbReference>
<dbReference type="EMBL" id="JANAFB010000027">
    <property type="protein sequence ID" value="MCP3426478.1"/>
    <property type="molecule type" value="Genomic_DNA"/>
</dbReference>